<organism evidence="8 9">
    <name type="scientific">Corynebacterium hindlerae</name>
    <dbReference type="NCBI Taxonomy" id="699041"/>
    <lineage>
        <taxon>Bacteria</taxon>
        <taxon>Bacillati</taxon>
        <taxon>Actinomycetota</taxon>
        <taxon>Actinomycetes</taxon>
        <taxon>Mycobacteriales</taxon>
        <taxon>Corynebacteriaceae</taxon>
        <taxon>Corynebacterium</taxon>
    </lineage>
</organism>
<accession>A0A7G5FIW3</accession>
<evidence type="ECO:0000256" key="5">
    <source>
        <dbReference type="ARBA" id="ARBA00023163"/>
    </source>
</evidence>
<sequence length="152" mass="17358">MRRRTDEGTAPDLTAEVFTRAWRKRSDLWRAKTPLAWLYGISRNVVLEFYRSRGHDQEAMQALEHNVVQHADKNDAVDQALDIAAALKTMHEKDREILLLSAWEDLEGADLGAVLGVSAGAARVRLHRARARLTKTLNEALTEQHHKQRKEQ</sequence>
<dbReference type="Proteomes" id="UP000515570">
    <property type="component" value="Chromosome"/>
</dbReference>
<dbReference type="GO" id="GO:0003677">
    <property type="term" value="F:DNA binding"/>
    <property type="evidence" value="ECO:0007669"/>
    <property type="project" value="UniProtKB-KW"/>
</dbReference>
<evidence type="ECO:0000256" key="4">
    <source>
        <dbReference type="ARBA" id="ARBA00023125"/>
    </source>
</evidence>
<evidence type="ECO:0000313" key="8">
    <source>
        <dbReference type="EMBL" id="QMV86554.1"/>
    </source>
</evidence>
<dbReference type="SUPFAM" id="SSF88659">
    <property type="entry name" value="Sigma3 and sigma4 domains of RNA polymerase sigma factors"/>
    <property type="match status" value="1"/>
</dbReference>
<dbReference type="InterPro" id="IPR013249">
    <property type="entry name" value="RNA_pol_sigma70_r4_t2"/>
</dbReference>
<dbReference type="InterPro" id="IPR007627">
    <property type="entry name" value="RNA_pol_sigma70_r2"/>
</dbReference>
<keyword evidence="9" id="KW-1185">Reference proteome</keyword>
<dbReference type="AlphaFoldDB" id="A0A7G5FIW3"/>
<dbReference type="InterPro" id="IPR036388">
    <property type="entry name" value="WH-like_DNA-bd_sf"/>
</dbReference>
<dbReference type="InterPro" id="IPR013325">
    <property type="entry name" value="RNA_pol_sigma_r2"/>
</dbReference>
<evidence type="ECO:0000256" key="1">
    <source>
        <dbReference type="ARBA" id="ARBA00010641"/>
    </source>
</evidence>
<dbReference type="Pfam" id="PF04542">
    <property type="entry name" value="Sigma70_r2"/>
    <property type="match status" value="1"/>
</dbReference>
<dbReference type="InterPro" id="IPR039425">
    <property type="entry name" value="RNA_pol_sigma-70-like"/>
</dbReference>
<feature type="domain" description="RNA polymerase sigma-70 region 2" evidence="6">
    <location>
        <begin position="2"/>
        <end position="54"/>
    </location>
</feature>
<evidence type="ECO:0000313" key="9">
    <source>
        <dbReference type="Proteomes" id="UP000515570"/>
    </source>
</evidence>
<keyword evidence="5" id="KW-0804">Transcription</keyword>
<keyword evidence="3" id="KW-0731">Sigma factor</keyword>
<reference evidence="8 9" key="1">
    <citation type="submission" date="2020-07" db="EMBL/GenBank/DDBJ databases">
        <title>non toxigenic Corynebacterium sp. nov from a clinical source.</title>
        <authorList>
            <person name="Bernier A.-M."/>
            <person name="Bernard K."/>
        </authorList>
    </citation>
    <scope>NUCLEOTIDE SEQUENCE [LARGE SCALE GENOMIC DNA]</scope>
    <source>
        <strain evidence="9">NML 93-0612</strain>
    </source>
</reference>
<protein>
    <submittedName>
        <fullName evidence="8">RNA polymerase sigma factor</fullName>
    </submittedName>
</protein>
<name>A0A7G5FIW3_9CORY</name>
<dbReference type="SUPFAM" id="SSF88946">
    <property type="entry name" value="Sigma2 domain of RNA polymerase sigma factors"/>
    <property type="match status" value="1"/>
</dbReference>
<feature type="domain" description="RNA polymerase sigma factor 70 region 4 type 2" evidence="7">
    <location>
        <begin position="82"/>
        <end position="133"/>
    </location>
</feature>
<evidence type="ECO:0000256" key="2">
    <source>
        <dbReference type="ARBA" id="ARBA00023015"/>
    </source>
</evidence>
<dbReference type="InterPro" id="IPR013324">
    <property type="entry name" value="RNA_pol_sigma_r3/r4-like"/>
</dbReference>
<dbReference type="CDD" id="cd06171">
    <property type="entry name" value="Sigma70_r4"/>
    <property type="match status" value="1"/>
</dbReference>
<dbReference type="Gene3D" id="1.10.10.10">
    <property type="entry name" value="Winged helix-like DNA-binding domain superfamily/Winged helix DNA-binding domain"/>
    <property type="match status" value="1"/>
</dbReference>
<dbReference type="Gene3D" id="1.10.1740.10">
    <property type="match status" value="1"/>
</dbReference>
<dbReference type="GO" id="GO:0016987">
    <property type="term" value="F:sigma factor activity"/>
    <property type="evidence" value="ECO:0007669"/>
    <property type="project" value="UniProtKB-KW"/>
</dbReference>
<dbReference type="PANTHER" id="PTHR43133:SF8">
    <property type="entry name" value="RNA POLYMERASE SIGMA FACTOR HI_1459-RELATED"/>
    <property type="match status" value="1"/>
</dbReference>
<keyword evidence="2" id="KW-0805">Transcription regulation</keyword>
<dbReference type="GO" id="GO:0006352">
    <property type="term" value="P:DNA-templated transcription initiation"/>
    <property type="evidence" value="ECO:0007669"/>
    <property type="project" value="InterPro"/>
</dbReference>
<dbReference type="NCBIfam" id="TIGR02937">
    <property type="entry name" value="sigma70-ECF"/>
    <property type="match status" value="1"/>
</dbReference>
<evidence type="ECO:0000259" key="7">
    <source>
        <dbReference type="Pfam" id="PF08281"/>
    </source>
</evidence>
<keyword evidence="4" id="KW-0238">DNA-binding</keyword>
<gene>
    <name evidence="8" type="ORF">HW450_12650</name>
</gene>
<proteinExistence type="inferred from homology"/>
<dbReference type="InterPro" id="IPR014284">
    <property type="entry name" value="RNA_pol_sigma-70_dom"/>
</dbReference>
<dbReference type="Pfam" id="PF08281">
    <property type="entry name" value="Sigma70_r4_2"/>
    <property type="match status" value="1"/>
</dbReference>
<comment type="similarity">
    <text evidence="1">Belongs to the sigma-70 factor family. ECF subfamily.</text>
</comment>
<evidence type="ECO:0000259" key="6">
    <source>
        <dbReference type="Pfam" id="PF04542"/>
    </source>
</evidence>
<dbReference type="EMBL" id="CP059833">
    <property type="protein sequence ID" value="QMV86554.1"/>
    <property type="molecule type" value="Genomic_DNA"/>
</dbReference>
<dbReference type="PANTHER" id="PTHR43133">
    <property type="entry name" value="RNA POLYMERASE ECF-TYPE SIGMA FACTO"/>
    <property type="match status" value="1"/>
</dbReference>
<evidence type="ECO:0000256" key="3">
    <source>
        <dbReference type="ARBA" id="ARBA00023082"/>
    </source>
</evidence>